<dbReference type="InterPro" id="IPR036388">
    <property type="entry name" value="WH-like_DNA-bd_sf"/>
</dbReference>
<dbReference type="PANTHER" id="PTHR43252:SF2">
    <property type="entry name" value="TRANSCRIPTION REGULATOR, PADR-LIKE FAMILY"/>
    <property type="match status" value="1"/>
</dbReference>
<evidence type="ECO:0000313" key="4">
    <source>
        <dbReference type="Proteomes" id="UP000031364"/>
    </source>
</evidence>
<proteinExistence type="predicted"/>
<feature type="domain" description="Transcription regulator PadR N-terminal" evidence="1">
    <location>
        <begin position="7"/>
        <end position="77"/>
    </location>
</feature>
<keyword evidence="4" id="KW-1185">Reference proteome</keyword>
<dbReference type="Gene3D" id="1.10.10.10">
    <property type="entry name" value="Winged helix-like DNA-binding domain superfamily/Winged helix DNA-binding domain"/>
    <property type="match status" value="1"/>
</dbReference>
<dbReference type="SUPFAM" id="SSF46785">
    <property type="entry name" value="Winged helix' DNA-binding domain"/>
    <property type="match status" value="1"/>
</dbReference>
<evidence type="ECO:0000259" key="1">
    <source>
        <dbReference type="Pfam" id="PF03551"/>
    </source>
</evidence>
<gene>
    <name evidence="3" type="ORF">FG87_40605</name>
</gene>
<reference evidence="3 4" key="1">
    <citation type="journal article" date="2014" name="Int. J. Syst. Evol. Microbiol.">
        <title>Nocardia vulneris sp. nov., isolated from wounds of human patients in North America.</title>
        <authorList>
            <person name="Lasker B.A."/>
            <person name="Bell M."/>
            <person name="Klenk H.P."/>
            <person name="Sproer C."/>
            <person name="Schumann C."/>
            <person name="Schumann P."/>
            <person name="Brown J.M."/>
        </authorList>
    </citation>
    <scope>NUCLEOTIDE SEQUENCE [LARGE SCALE GENOMIC DNA]</scope>
    <source>
        <strain evidence="3 4">W9851</strain>
    </source>
</reference>
<dbReference type="Pfam" id="PF10400">
    <property type="entry name" value="Vir_act_alpha_C"/>
    <property type="match status" value="1"/>
</dbReference>
<dbReference type="Proteomes" id="UP000031364">
    <property type="component" value="Unassembled WGS sequence"/>
</dbReference>
<dbReference type="InterPro" id="IPR005149">
    <property type="entry name" value="Tscrpt_reg_PadR_N"/>
</dbReference>
<accession>A0ABR4Z3E7</accession>
<dbReference type="InterPro" id="IPR018309">
    <property type="entry name" value="Tscrpt_reg_PadR_C"/>
</dbReference>
<name>A0ABR4Z3E7_9NOCA</name>
<dbReference type="RefSeq" id="WP_043682144.1">
    <property type="nucleotide sequence ID" value="NZ_BDCI01000058.1"/>
</dbReference>
<evidence type="ECO:0000259" key="2">
    <source>
        <dbReference type="Pfam" id="PF10400"/>
    </source>
</evidence>
<dbReference type="PANTHER" id="PTHR43252">
    <property type="entry name" value="TRANSCRIPTIONAL REGULATOR YQJI"/>
    <property type="match status" value="1"/>
</dbReference>
<dbReference type="InterPro" id="IPR036390">
    <property type="entry name" value="WH_DNA-bd_sf"/>
</dbReference>
<protein>
    <submittedName>
        <fullName evidence="3">PadR family transcriptional regulator</fullName>
    </submittedName>
</protein>
<evidence type="ECO:0000313" key="3">
    <source>
        <dbReference type="EMBL" id="KIA59820.1"/>
    </source>
</evidence>
<feature type="domain" description="Transcription regulator PadR C-terminal" evidence="2">
    <location>
        <begin position="89"/>
        <end position="168"/>
    </location>
</feature>
<comment type="caution">
    <text evidence="3">The sequence shown here is derived from an EMBL/GenBank/DDBJ whole genome shotgun (WGS) entry which is preliminary data.</text>
</comment>
<sequence length="173" mass="19414">MSLRFAVLGLLADRPASGYDLIQRFKVSLANVWTATQSQIYTELGTLADAGLISVSDEGPRGRKEYTITESGRAELRHWLTETKPKHSVRNETTLRVFFLGALAPAQAASYLSEIATRAAEGLAALRALEKSIAWEDDNEFSRYGRLALEWGQRFHAMNEEWARWAGEQIPEQ</sequence>
<dbReference type="EMBL" id="JNFP01000090">
    <property type="protein sequence ID" value="KIA59820.1"/>
    <property type="molecule type" value="Genomic_DNA"/>
</dbReference>
<organism evidence="3 4">
    <name type="scientific">Nocardia vulneris</name>
    <dbReference type="NCBI Taxonomy" id="1141657"/>
    <lineage>
        <taxon>Bacteria</taxon>
        <taxon>Bacillati</taxon>
        <taxon>Actinomycetota</taxon>
        <taxon>Actinomycetes</taxon>
        <taxon>Mycobacteriales</taxon>
        <taxon>Nocardiaceae</taxon>
        <taxon>Nocardia</taxon>
    </lineage>
</organism>
<dbReference type="Pfam" id="PF03551">
    <property type="entry name" value="PadR"/>
    <property type="match status" value="1"/>
</dbReference>